<evidence type="ECO:0000313" key="2">
    <source>
        <dbReference type="Proteomes" id="UP000070544"/>
    </source>
</evidence>
<dbReference type="Proteomes" id="UP000070544">
    <property type="component" value="Unassembled WGS sequence"/>
</dbReference>
<sequence length="61" mass="7132">MGLSAPRIDHLVANYNLVATRPMMMLEWNDRFIQNSWQSRSPILFRNAVTKLGFDDDFLSM</sequence>
<keyword evidence="2" id="KW-1185">Reference proteome</keyword>
<evidence type="ECO:0000313" key="1">
    <source>
        <dbReference type="EMBL" id="KXS16526.1"/>
    </source>
</evidence>
<dbReference type="EMBL" id="KQ965752">
    <property type="protein sequence ID" value="KXS16526.1"/>
    <property type="molecule type" value="Genomic_DNA"/>
</dbReference>
<reference evidence="1 2" key="1">
    <citation type="journal article" date="2015" name="Genome Biol. Evol.">
        <title>Phylogenomic analyses indicate that early fungi evolved digesting cell walls of algal ancestors of land plants.</title>
        <authorList>
            <person name="Chang Y."/>
            <person name="Wang S."/>
            <person name="Sekimoto S."/>
            <person name="Aerts A.L."/>
            <person name="Choi C."/>
            <person name="Clum A."/>
            <person name="LaButti K.M."/>
            <person name="Lindquist E.A."/>
            <person name="Yee Ngan C."/>
            <person name="Ohm R.A."/>
            <person name="Salamov A.A."/>
            <person name="Grigoriev I.V."/>
            <person name="Spatafora J.W."/>
            <person name="Berbee M.L."/>
        </authorList>
    </citation>
    <scope>NUCLEOTIDE SEQUENCE [LARGE SCALE GENOMIC DNA]</scope>
    <source>
        <strain evidence="1 2">JEL478</strain>
    </source>
</reference>
<dbReference type="AlphaFoldDB" id="A0A139AI82"/>
<gene>
    <name evidence="1" type="ORF">M427DRAFT_55475</name>
</gene>
<protein>
    <submittedName>
        <fullName evidence="1">Uncharacterized protein</fullName>
    </submittedName>
</protein>
<name>A0A139AI82_GONPJ</name>
<organism evidence="1 2">
    <name type="scientific">Gonapodya prolifera (strain JEL478)</name>
    <name type="common">Monoblepharis prolifera</name>
    <dbReference type="NCBI Taxonomy" id="1344416"/>
    <lineage>
        <taxon>Eukaryota</taxon>
        <taxon>Fungi</taxon>
        <taxon>Fungi incertae sedis</taxon>
        <taxon>Chytridiomycota</taxon>
        <taxon>Chytridiomycota incertae sedis</taxon>
        <taxon>Monoblepharidomycetes</taxon>
        <taxon>Monoblepharidales</taxon>
        <taxon>Gonapodyaceae</taxon>
        <taxon>Gonapodya</taxon>
    </lineage>
</organism>
<proteinExistence type="predicted"/>
<accession>A0A139AI82</accession>